<organism evidence="2 3">
    <name type="scientific">Marasmiellus scandens</name>
    <dbReference type="NCBI Taxonomy" id="2682957"/>
    <lineage>
        <taxon>Eukaryota</taxon>
        <taxon>Fungi</taxon>
        <taxon>Dikarya</taxon>
        <taxon>Basidiomycota</taxon>
        <taxon>Agaricomycotina</taxon>
        <taxon>Agaricomycetes</taxon>
        <taxon>Agaricomycetidae</taxon>
        <taxon>Agaricales</taxon>
        <taxon>Marasmiineae</taxon>
        <taxon>Omphalotaceae</taxon>
        <taxon>Marasmiellus</taxon>
    </lineage>
</organism>
<feature type="region of interest" description="Disordered" evidence="1">
    <location>
        <begin position="562"/>
        <end position="588"/>
    </location>
</feature>
<dbReference type="Gene3D" id="3.80.10.10">
    <property type="entry name" value="Ribonuclease Inhibitor"/>
    <property type="match status" value="1"/>
</dbReference>
<evidence type="ECO:0000313" key="3">
    <source>
        <dbReference type="Proteomes" id="UP001498398"/>
    </source>
</evidence>
<dbReference type="Proteomes" id="UP001498398">
    <property type="component" value="Unassembled WGS sequence"/>
</dbReference>
<sequence length="682" mass="76541">MSRQSSVRKRVTKPPDIFRDEKPTQPPKKTTKPTKRPAPKAISTLATTSANKTSTKLLPKLTNNVTKRPGKAGASNNNIGASNSCPILVKLPFDVLVLVFKHLRHDRFTLWISLTVCKIFKDAVLPSLYGHIVLKYLKDYPEGPNFSALYMLSQPEYEYLRSYVRSVDYQFVLTEHVRRLHRTPQSSSLMPPSRLNQDPLEIPQSSSSAILLNPDSSFPSWTTGWISMLSTLPNIRSFIFRHPDPPSRFLPFPNEILDGAISALRDNAPQLEEIKLLFRVNKQDVLRFRRGFSGPDDKFDELDDASERKLGDDSRSSRRQIGVASITLGLPSGDTFPVLGPWLQGAREDEIFKSLSVLDAYAIDSPNLLKPYIAGLQTLQLGPHHTLTNIDLLNLFIHTPQIRELDIFYDEFLNLETLHSFSNIPTPELPFLSLLILRHQGVSTKSQFSSLFTFMDVLTSRSKHSLATLSIVSDDQRECAAPSSGGLEKFLLETPNIEFLSIPHIVLRPSALKAVFTNLTELRVVSLFLVDIKALDFYLPRPVTATSSLHPTSMAGIYAEQTADSGTPSSSSLSTRPPVQETQSSSSLQDCRISMANLTALYLRSNRATCSYVSVPDKVKKMMEVLRADVDRSKGVGYLRKIVSQRPEDRRQQTWNWRALWTEGPYTDREGVDALKDEGLAM</sequence>
<feature type="compositionally biased region" description="Low complexity" evidence="1">
    <location>
        <begin position="562"/>
        <end position="578"/>
    </location>
</feature>
<evidence type="ECO:0000313" key="2">
    <source>
        <dbReference type="EMBL" id="KAK7459548.1"/>
    </source>
</evidence>
<gene>
    <name evidence="2" type="ORF">VKT23_009531</name>
</gene>
<feature type="region of interest" description="Disordered" evidence="1">
    <location>
        <begin position="1"/>
        <end position="46"/>
    </location>
</feature>
<comment type="caution">
    <text evidence="2">The sequence shown here is derived from an EMBL/GenBank/DDBJ whole genome shotgun (WGS) entry which is preliminary data.</text>
</comment>
<evidence type="ECO:0000256" key="1">
    <source>
        <dbReference type="SAM" id="MobiDB-lite"/>
    </source>
</evidence>
<feature type="compositionally biased region" description="Basic residues" evidence="1">
    <location>
        <begin position="29"/>
        <end position="38"/>
    </location>
</feature>
<dbReference type="EMBL" id="JBANRG010000016">
    <property type="protein sequence ID" value="KAK7459548.1"/>
    <property type="molecule type" value="Genomic_DNA"/>
</dbReference>
<protein>
    <recommendedName>
        <fullName evidence="4">F-box domain-containing protein</fullName>
    </recommendedName>
</protein>
<name>A0ABR1JHC7_9AGAR</name>
<dbReference type="InterPro" id="IPR032675">
    <property type="entry name" value="LRR_dom_sf"/>
</dbReference>
<proteinExistence type="predicted"/>
<feature type="compositionally biased region" description="Basic residues" evidence="1">
    <location>
        <begin position="1"/>
        <end position="12"/>
    </location>
</feature>
<keyword evidence="3" id="KW-1185">Reference proteome</keyword>
<reference evidence="2 3" key="1">
    <citation type="submission" date="2024-01" db="EMBL/GenBank/DDBJ databases">
        <title>A draft genome for the cacao thread blight pathogen Marasmiellus scandens.</title>
        <authorList>
            <person name="Baruah I.K."/>
            <person name="Leung J."/>
            <person name="Bukari Y."/>
            <person name="Amoako-Attah I."/>
            <person name="Meinhardt L.W."/>
            <person name="Bailey B.A."/>
            <person name="Cohen S.P."/>
        </authorList>
    </citation>
    <scope>NUCLEOTIDE SEQUENCE [LARGE SCALE GENOMIC DNA]</scope>
    <source>
        <strain evidence="2 3">GH-19</strain>
    </source>
</reference>
<accession>A0ABR1JHC7</accession>
<evidence type="ECO:0008006" key="4">
    <source>
        <dbReference type="Google" id="ProtNLM"/>
    </source>
</evidence>